<dbReference type="InterPro" id="IPR032687">
    <property type="entry name" value="AraC-type_N"/>
</dbReference>
<dbReference type="PROSITE" id="PS01124">
    <property type="entry name" value="HTH_ARAC_FAMILY_2"/>
    <property type="match status" value="1"/>
</dbReference>
<evidence type="ECO:0000256" key="1">
    <source>
        <dbReference type="ARBA" id="ARBA00023015"/>
    </source>
</evidence>
<dbReference type="InterPro" id="IPR020449">
    <property type="entry name" value="Tscrpt_reg_AraC-type_HTH"/>
</dbReference>
<organism evidence="5 6">
    <name type="scientific">Motiliproteus coralliicola</name>
    <dbReference type="NCBI Taxonomy" id="2283196"/>
    <lineage>
        <taxon>Bacteria</taxon>
        <taxon>Pseudomonadati</taxon>
        <taxon>Pseudomonadota</taxon>
        <taxon>Gammaproteobacteria</taxon>
        <taxon>Oceanospirillales</taxon>
        <taxon>Oceanospirillaceae</taxon>
        <taxon>Motiliproteus</taxon>
    </lineage>
</organism>
<dbReference type="InterPro" id="IPR009057">
    <property type="entry name" value="Homeodomain-like_sf"/>
</dbReference>
<dbReference type="SUPFAM" id="SSF46689">
    <property type="entry name" value="Homeodomain-like"/>
    <property type="match status" value="1"/>
</dbReference>
<dbReference type="PRINTS" id="PR00032">
    <property type="entry name" value="HTHARAC"/>
</dbReference>
<dbReference type="Pfam" id="PF12833">
    <property type="entry name" value="HTH_18"/>
    <property type="match status" value="1"/>
</dbReference>
<comment type="caution">
    <text evidence="5">The sequence shown here is derived from an EMBL/GenBank/DDBJ whole genome shotgun (WGS) entry which is preliminary data.</text>
</comment>
<dbReference type="InterPro" id="IPR018060">
    <property type="entry name" value="HTH_AraC"/>
</dbReference>
<keyword evidence="1" id="KW-0805">Transcription regulation</keyword>
<name>A0A369WVS6_9GAMM</name>
<reference evidence="5 6" key="1">
    <citation type="submission" date="2018-07" db="EMBL/GenBank/DDBJ databases">
        <title>Motiliproteus coralliicola sp. nov., a bacterium isolated from Coral.</title>
        <authorList>
            <person name="Wang G."/>
        </authorList>
    </citation>
    <scope>NUCLEOTIDE SEQUENCE [LARGE SCALE GENOMIC DNA]</scope>
    <source>
        <strain evidence="5 6">C34</strain>
    </source>
</reference>
<gene>
    <name evidence="5" type="ORF">DV711_03435</name>
</gene>
<dbReference type="RefSeq" id="WP_114694240.1">
    <property type="nucleotide sequence ID" value="NZ_QQOH01000001.1"/>
</dbReference>
<evidence type="ECO:0000256" key="3">
    <source>
        <dbReference type="ARBA" id="ARBA00023163"/>
    </source>
</evidence>
<dbReference type="Pfam" id="PF12625">
    <property type="entry name" value="Arabinose_bd"/>
    <property type="match status" value="1"/>
</dbReference>
<dbReference type="GO" id="GO:0003700">
    <property type="term" value="F:DNA-binding transcription factor activity"/>
    <property type="evidence" value="ECO:0007669"/>
    <property type="project" value="InterPro"/>
</dbReference>
<dbReference type="Proteomes" id="UP000253769">
    <property type="component" value="Unassembled WGS sequence"/>
</dbReference>
<evidence type="ECO:0000259" key="4">
    <source>
        <dbReference type="PROSITE" id="PS01124"/>
    </source>
</evidence>
<evidence type="ECO:0000256" key="2">
    <source>
        <dbReference type="ARBA" id="ARBA00023125"/>
    </source>
</evidence>
<accession>A0A369WVS6</accession>
<sequence length="340" mass="39407">MATVATTLGGWVLAIARALESYGIDPEPVCRVADIDLDAAWDPNARFEVVKTTRLFQLGAEVSEDPCFGLTVGRMMRPTSWHALGFSLWASQDLTQALERVNRFTKIFTNSAYTGLDFEPDRLKFWGRSYPAYQPVLTNYQYEAFLSTVMLTCRHLYPHHFQPLRVGLPRREALDDMSSFERMFKCPILLDQDRVWMEIDLETAAQRLPTANPELAQKNDQICLEYISRFDRSDVQSQVYYRLLEDLSEGEPQMDTMAERLNVSVRTLQRKLREQGTSYKQLVDDVRKDLAMQYMEQSHMPIAEVSYRLGFAHVGNFSRAFKRWSGDSPAEWRERRETPD</sequence>
<keyword evidence="6" id="KW-1185">Reference proteome</keyword>
<dbReference type="OrthoDB" id="5722175at2"/>
<dbReference type="Gene3D" id="1.10.10.60">
    <property type="entry name" value="Homeodomain-like"/>
    <property type="match status" value="1"/>
</dbReference>
<dbReference type="EMBL" id="QQOH01000001">
    <property type="protein sequence ID" value="RDE24654.1"/>
    <property type="molecule type" value="Genomic_DNA"/>
</dbReference>
<keyword evidence="3" id="KW-0804">Transcription</keyword>
<dbReference type="PANTHER" id="PTHR47894:SF1">
    <property type="entry name" value="HTH-TYPE TRANSCRIPTIONAL REGULATOR VQSM"/>
    <property type="match status" value="1"/>
</dbReference>
<dbReference type="GO" id="GO:0000976">
    <property type="term" value="F:transcription cis-regulatory region binding"/>
    <property type="evidence" value="ECO:0007669"/>
    <property type="project" value="TreeGrafter"/>
</dbReference>
<dbReference type="PANTHER" id="PTHR47894">
    <property type="entry name" value="HTH-TYPE TRANSCRIPTIONAL REGULATOR GADX"/>
    <property type="match status" value="1"/>
</dbReference>
<dbReference type="AlphaFoldDB" id="A0A369WVS6"/>
<keyword evidence="2" id="KW-0238">DNA-binding</keyword>
<evidence type="ECO:0000313" key="6">
    <source>
        <dbReference type="Proteomes" id="UP000253769"/>
    </source>
</evidence>
<dbReference type="GO" id="GO:0005829">
    <property type="term" value="C:cytosol"/>
    <property type="evidence" value="ECO:0007669"/>
    <property type="project" value="TreeGrafter"/>
</dbReference>
<feature type="domain" description="HTH araC/xylS-type" evidence="4">
    <location>
        <begin position="237"/>
        <end position="335"/>
    </location>
</feature>
<protein>
    <submittedName>
        <fullName evidence="5">AraC family transcriptional regulator</fullName>
    </submittedName>
</protein>
<dbReference type="SMART" id="SM00342">
    <property type="entry name" value="HTH_ARAC"/>
    <property type="match status" value="1"/>
</dbReference>
<evidence type="ECO:0000313" key="5">
    <source>
        <dbReference type="EMBL" id="RDE24654.1"/>
    </source>
</evidence>
<proteinExistence type="predicted"/>